<proteinExistence type="predicted"/>
<evidence type="ECO:0000256" key="1">
    <source>
        <dbReference type="ARBA" id="ARBA00004609"/>
    </source>
</evidence>
<evidence type="ECO:0000256" key="3">
    <source>
        <dbReference type="ARBA" id="ARBA00022622"/>
    </source>
</evidence>
<keyword evidence="7" id="KW-0449">Lipoprotein</keyword>
<dbReference type="EMBL" id="JAUEDM010000003">
    <property type="protein sequence ID" value="KAK3323053.1"/>
    <property type="molecule type" value="Genomic_DNA"/>
</dbReference>
<evidence type="ECO:0000313" key="12">
    <source>
        <dbReference type="Proteomes" id="UP001283341"/>
    </source>
</evidence>
<evidence type="ECO:0000256" key="6">
    <source>
        <dbReference type="ARBA" id="ARBA00023180"/>
    </source>
</evidence>
<dbReference type="AlphaFoldDB" id="A0AAE0IDA4"/>
<dbReference type="InterPro" id="IPR046530">
    <property type="entry name" value="BIM1-like_dom"/>
</dbReference>
<evidence type="ECO:0000256" key="4">
    <source>
        <dbReference type="ARBA" id="ARBA00022729"/>
    </source>
</evidence>
<reference evidence="11" key="2">
    <citation type="submission" date="2023-06" db="EMBL/GenBank/DDBJ databases">
        <authorList>
            <consortium name="Lawrence Berkeley National Laboratory"/>
            <person name="Haridas S."/>
            <person name="Hensen N."/>
            <person name="Bonometti L."/>
            <person name="Westerberg I."/>
            <person name="Brannstrom I.O."/>
            <person name="Guillou S."/>
            <person name="Cros-Aarteil S."/>
            <person name="Calhoun S."/>
            <person name="Kuo A."/>
            <person name="Mondo S."/>
            <person name="Pangilinan J."/>
            <person name="Riley R."/>
            <person name="Labutti K."/>
            <person name="Andreopoulos B."/>
            <person name="Lipzen A."/>
            <person name="Chen C."/>
            <person name="Yanf M."/>
            <person name="Daum C."/>
            <person name="Ng V."/>
            <person name="Clum A."/>
            <person name="Steindorff A."/>
            <person name="Ohm R."/>
            <person name="Martin F."/>
            <person name="Silar P."/>
            <person name="Natvig D."/>
            <person name="Lalanne C."/>
            <person name="Gautier V."/>
            <person name="Ament-Velasquez S.L."/>
            <person name="Kruys A."/>
            <person name="Hutchinson M.I."/>
            <person name="Powell A.J."/>
            <person name="Barry K."/>
            <person name="Miller A.N."/>
            <person name="Grigoriev I.V."/>
            <person name="Debuchy R."/>
            <person name="Gladieux P."/>
            <person name="Thoren M.H."/>
            <person name="Johannesson H."/>
        </authorList>
    </citation>
    <scope>NUCLEOTIDE SEQUENCE</scope>
    <source>
        <strain evidence="11">CBS 118394</strain>
    </source>
</reference>
<dbReference type="GO" id="GO:0005886">
    <property type="term" value="C:plasma membrane"/>
    <property type="evidence" value="ECO:0007669"/>
    <property type="project" value="UniProtKB-SubCell"/>
</dbReference>
<evidence type="ECO:0000256" key="7">
    <source>
        <dbReference type="ARBA" id="ARBA00023288"/>
    </source>
</evidence>
<dbReference type="Proteomes" id="UP001283341">
    <property type="component" value="Unassembled WGS sequence"/>
</dbReference>
<dbReference type="CDD" id="cd21176">
    <property type="entry name" value="LPMO_auxiliary-like"/>
    <property type="match status" value="1"/>
</dbReference>
<feature type="compositionally biased region" description="Low complexity" evidence="8">
    <location>
        <begin position="181"/>
        <end position="202"/>
    </location>
</feature>
<evidence type="ECO:0000256" key="8">
    <source>
        <dbReference type="SAM" id="MobiDB-lite"/>
    </source>
</evidence>
<dbReference type="Pfam" id="PF20238">
    <property type="entry name" value="BIM1-like_dom"/>
    <property type="match status" value="1"/>
</dbReference>
<keyword evidence="3" id="KW-0336">GPI-anchor</keyword>
<organism evidence="11 12">
    <name type="scientific">Apodospora peruviana</name>
    <dbReference type="NCBI Taxonomy" id="516989"/>
    <lineage>
        <taxon>Eukaryota</taxon>
        <taxon>Fungi</taxon>
        <taxon>Dikarya</taxon>
        <taxon>Ascomycota</taxon>
        <taxon>Pezizomycotina</taxon>
        <taxon>Sordariomycetes</taxon>
        <taxon>Sordariomycetidae</taxon>
        <taxon>Sordariales</taxon>
        <taxon>Lasiosphaeriaceae</taxon>
        <taxon>Apodospora</taxon>
    </lineage>
</organism>
<comment type="subcellular location">
    <subcellularLocation>
        <location evidence="1">Cell membrane</location>
        <topology evidence="1">Lipid-anchor</topology>
        <topology evidence="1">GPI-anchor</topology>
    </subcellularLocation>
</comment>
<evidence type="ECO:0000313" key="11">
    <source>
        <dbReference type="EMBL" id="KAK3323053.1"/>
    </source>
</evidence>
<feature type="chain" id="PRO_5041921420" description="Copper acquisition factor BIM1-like domain-containing protein" evidence="9">
    <location>
        <begin position="21"/>
        <end position="234"/>
    </location>
</feature>
<evidence type="ECO:0000259" key="10">
    <source>
        <dbReference type="Pfam" id="PF20238"/>
    </source>
</evidence>
<reference evidence="11" key="1">
    <citation type="journal article" date="2023" name="Mol. Phylogenet. Evol.">
        <title>Genome-scale phylogeny and comparative genomics of the fungal order Sordariales.</title>
        <authorList>
            <person name="Hensen N."/>
            <person name="Bonometti L."/>
            <person name="Westerberg I."/>
            <person name="Brannstrom I.O."/>
            <person name="Guillou S."/>
            <person name="Cros-Aarteil S."/>
            <person name="Calhoun S."/>
            <person name="Haridas S."/>
            <person name="Kuo A."/>
            <person name="Mondo S."/>
            <person name="Pangilinan J."/>
            <person name="Riley R."/>
            <person name="LaButti K."/>
            <person name="Andreopoulos B."/>
            <person name="Lipzen A."/>
            <person name="Chen C."/>
            <person name="Yan M."/>
            <person name="Daum C."/>
            <person name="Ng V."/>
            <person name="Clum A."/>
            <person name="Steindorff A."/>
            <person name="Ohm R.A."/>
            <person name="Martin F."/>
            <person name="Silar P."/>
            <person name="Natvig D.O."/>
            <person name="Lalanne C."/>
            <person name="Gautier V."/>
            <person name="Ament-Velasquez S.L."/>
            <person name="Kruys A."/>
            <person name="Hutchinson M.I."/>
            <person name="Powell A.J."/>
            <person name="Barry K."/>
            <person name="Miller A.N."/>
            <person name="Grigoriev I.V."/>
            <person name="Debuchy R."/>
            <person name="Gladieux P."/>
            <person name="Hiltunen Thoren M."/>
            <person name="Johannesson H."/>
        </authorList>
    </citation>
    <scope>NUCLEOTIDE SEQUENCE</scope>
    <source>
        <strain evidence="11">CBS 118394</strain>
    </source>
</reference>
<comment type="caution">
    <text evidence="11">The sequence shown here is derived from an EMBL/GenBank/DDBJ whole genome shotgun (WGS) entry which is preliminary data.</text>
</comment>
<dbReference type="PANTHER" id="PTHR34992">
    <property type="entry name" value="HYPHAL ANASTAMOSIS-7 PROTEIN"/>
    <property type="match status" value="1"/>
</dbReference>
<dbReference type="InterPro" id="IPR046936">
    <property type="entry name" value="BIM1-like"/>
</dbReference>
<gene>
    <name evidence="11" type="ORF">B0H66DRAFT_555731</name>
</gene>
<keyword evidence="4 9" id="KW-0732">Signal</keyword>
<keyword evidence="12" id="KW-1185">Reference proteome</keyword>
<dbReference type="GO" id="GO:0098552">
    <property type="term" value="C:side of membrane"/>
    <property type="evidence" value="ECO:0007669"/>
    <property type="project" value="UniProtKB-KW"/>
</dbReference>
<accession>A0AAE0IDA4</accession>
<dbReference type="PANTHER" id="PTHR34992:SF1">
    <property type="entry name" value="COPPER ACQUISITION FACTOR BIM1-LIKE DOMAIN-CONTAINING PROTEIN"/>
    <property type="match status" value="1"/>
</dbReference>
<sequence length="234" mass="23813">MAPLHTLVKATLLFFSTASAHFVLLNPPSLEGENIDEDKLANGPCGAITPDLAKNDATDFHVDGDFISVQLTHPQASWLFRGTVEETAKNNWTQLFPIVSQTGLGKLCEPAVTAPKAWIGKKGVIGVACKGEDGLLFQCAVVNFVSGSNTNPGSSCSNASITADFTSDSTLSALVGDGSDSSSTPPSSPSSSASSSPTSSATGNAAPGSLVQTDFPLGSLITVGAMVLAGVALL</sequence>
<keyword evidence="5" id="KW-0472">Membrane</keyword>
<feature type="region of interest" description="Disordered" evidence="8">
    <location>
        <begin position="174"/>
        <end position="207"/>
    </location>
</feature>
<evidence type="ECO:0000256" key="2">
    <source>
        <dbReference type="ARBA" id="ARBA00022475"/>
    </source>
</evidence>
<protein>
    <recommendedName>
        <fullName evidence="10">Copper acquisition factor BIM1-like domain-containing protein</fullName>
    </recommendedName>
</protein>
<keyword evidence="2" id="KW-1003">Cell membrane</keyword>
<feature type="domain" description="Copper acquisition factor BIM1-like" evidence="10">
    <location>
        <begin position="19"/>
        <end position="160"/>
    </location>
</feature>
<keyword evidence="6" id="KW-0325">Glycoprotein</keyword>
<evidence type="ECO:0000256" key="9">
    <source>
        <dbReference type="SAM" id="SignalP"/>
    </source>
</evidence>
<feature type="signal peptide" evidence="9">
    <location>
        <begin position="1"/>
        <end position="20"/>
    </location>
</feature>
<name>A0AAE0IDA4_9PEZI</name>
<evidence type="ECO:0000256" key="5">
    <source>
        <dbReference type="ARBA" id="ARBA00023136"/>
    </source>
</evidence>